<feature type="domain" description="Protein kinase" evidence="2">
    <location>
        <begin position="11"/>
        <end position="293"/>
    </location>
</feature>
<dbReference type="GO" id="GO:0004672">
    <property type="term" value="F:protein kinase activity"/>
    <property type="evidence" value="ECO:0007669"/>
    <property type="project" value="InterPro"/>
</dbReference>
<organism evidence="3 4">
    <name type="scientific">Roseisalinus antarcticus</name>
    <dbReference type="NCBI Taxonomy" id="254357"/>
    <lineage>
        <taxon>Bacteria</taxon>
        <taxon>Pseudomonadati</taxon>
        <taxon>Pseudomonadota</taxon>
        <taxon>Alphaproteobacteria</taxon>
        <taxon>Rhodobacterales</taxon>
        <taxon>Roseobacteraceae</taxon>
        <taxon>Roseisalinus</taxon>
    </lineage>
</organism>
<dbReference type="Pfam" id="PF01396">
    <property type="entry name" value="Zn_ribbon_Top1"/>
    <property type="match status" value="1"/>
</dbReference>
<keyword evidence="1" id="KW-0472">Membrane</keyword>
<keyword evidence="4" id="KW-1185">Reference proteome</keyword>
<dbReference type="EMBL" id="FWFZ01000082">
    <property type="protein sequence ID" value="SLN77998.1"/>
    <property type="molecule type" value="Genomic_DNA"/>
</dbReference>
<dbReference type="OrthoDB" id="9805504at2"/>
<evidence type="ECO:0000259" key="2">
    <source>
        <dbReference type="PROSITE" id="PS50011"/>
    </source>
</evidence>
<evidence type="ECO:0000313" key="4">
    <source>
        <dbReference type="Proteomes" id="UP000193900"/>
    </source>
</evidence>
<accession>A0A1Y5U1U2</accession>
<dbReference type="InterPro" id="IPR013498">
    <property type="entry name" value="Topo_IA_Znf"/>
</dbReference>
<evidence type="ECO:0000256" key="1">
    <source>
        <dbReference type="SAM" id="Phobius"/>
    </source>
</evidence>
<proteinExistence type="predicted"/>
<sequence length="717" mass="77873">MQDIVIGKDRFSLAERIGSGGEGEIYAINGRSGQAVKIYFANKRRDREAKVRAMVGKGLAVSTDLIAYPGEVAMDQHGNFIGFVMRRVTGCRPLHELYDPKSRKIQFPKADCRFLVHVALNVARAVGKVHQTECVIGDLNHSGVLVAQDATVALIDADSFQFRLNGRSYPCVVGVPDFTPPELHGKNLASVERTIAHDNFGLSVAIFHLLFMGKHPYAGIRKGPETSMGEDIAQNRFAYSLQRSAQTQSKPPPGALTLDLFPDAAVSAFEQAFGLNAGARPSAADWIGALTKLEGSLNHCSRVKTHYFPSNAKRCVWCALTANSGSDMFPDLSAVTPNIPSDKLGTEQAIREILAFRFPTVADLLPPAPTPRGASAALNEAKSGKRGRALMGLLMMGGAVAGFIVAIPAWFVWVGLAIWGWVTFSDRDVAPAPFQKAFKDADEKVQRELESFVRRNGLTEVVKVRSDLDATIAAYKGHDDALTRELMILKSNRESRQRQAYLDGFSVRRANIPGIGPSKTATLISFGIETAADVNRSAVLRVPGFGDVMTGKLVDWRRRHESRFKYDRIANAQDVTDERALRGRFAAQKAKLESTIRNGLGTLRNAKARFDVLPAKARSDSALLGALGTRAQAEQDLKTLGASVPASIVALTVTPPPQPVPQPPNAPRITIPTQPRATGTSGIVGCPRCGSTMRRRSGRFGQFWGCSRYPSCKGTRK</sequence>
<dbReference type="AlphaFoldDB" id="A0A1Y5U1U2"/>
<dbReference type="GO" id="GO:0003916">
    <property type="term" value="F:DNA topoisomerase activity"/>
    <property type="evidence" value="ECO:0007669"/>
    <property type="project" value="InterPro"/>
</dbReference>
<name>A0A1Y5U1U2_9RHOB</name>
<dbReference type="RefSeq" id="WP_085881286.1">
    <property type="nucleotide sequence ID" value="NZ_FWFZ01000082.1"/>
</dbReference>
<dbReference type="SUPFAM" id="SSF56112">
    <property type="entry name" value="Protein kinase-like (PK-like)"/>
    <property type="match status" value="1"/>
</dbReference>
<dbReference type="GO" id="GO:0003677">
    <property type="term" value="F:DNA binding"/>
    <property type="evidence" value="ECO:0007669"/>
    <property type="project" value="InterPro"/>
</dbReference>
<dbReference type="SUPFAM" id="SSF57783">
    <property type="entry name" value="Zinc beta-ribbon"/>
    <property type="match status" value="1"/>
</dbReference>
<dbReference type="Gene3D" id="3.30.65.10">
    <property type="entry name" value="Bacterial Topoisomerase I, domain 1"/>
    <property type="match status" value="1"/>
</dbReference>
<keyword evidence="3" id="KW-0413">Isomerase</keyword>
<dbReference type="GO" id="GO:0006265">
    <property type="term" value="P:DNA topological change"/>
    <property type="evidence" value="ECO:0007669"/>
    <property type="project" value="InterPro"/>
</dbReference>
<dbReference type="InterPro" id="IPR011009">
    <property type="entry name" value="Kinase-like_dom_sf"/>
</dbReference>
<protein>
    <submittedName>
        <fullName evidence="3">DNA topoisomerase I/SWI domain fusion protein</fullName>
    </submittedName>
</protein>
<dbReference type="PROSITE" id="PS50011">
    <property type="entry name" value="PROTEIN_KINASE_DOM"/>
    <property type="match status" value="1"/>
</dbReference>
<keyword evidence="1" id="KW-0812">Transmembrane</keyword>
<dbReference type="GO" id="GO:0005524">
    <property type="term" value="F:ATP binding"/>
    <property type="evidence" value="ECO:0007669"/>
    <property type="project" value="InterPro"/>
</dbReference>
<dbReference type="Proteomes" id="UP000193900">
    <property type="component" value="Unassembled WGS sequence"/>
</dbReference>
<keyword evidence="1" id="KW-1133">Transmembrane helix</keyword>
<gene>
    <name evidence="3" type="ORF">ROA7023_04644</name>
</gene>
<feature type="transmembrane region" description="Helical" evidence="1">
    <location>
        <begin position="389"/>
        <end position="422"/>
    </location>
</feature>
<dbReference type="Gene3D" id="1.10.510.10">
    <property type="entry name" value="Transferase(Phosphotransferase) domain 1"/>
    <property type="match status" value="1"/>
</dbReference>
<dbReference type="GO" id="GO:0005694">
    <property type="term" value="C:chromosome"/>
    <property type="evidence" value="ECO:0007669"/>
    <property type="project" value="InterPro"/>
</dbReference>
<dbReference type="InterPro" id="IPR000719">
    <property type="entry name" value="Prot_kinase_dom"/>
</dbReference>
<reference evidence="3 4" key="1">
    <citation type="submission" date="2017-03" db="EMBL/GenBank/DDBJ databases">
        <authorList>
            <person name="Afonso C.L."/>
            <person name="Miller P.J."/>
            <person name="Scott M.A."/>
            <person name="Spackman E."/>
            <person name="Goraichik I."/>
            <person name="Dimitrov K.M."/>
            <person name="Suarez D.L."/>
            <person name="Swayne D.E."/>
        </authorList>
    </citation>
    <scope>NUCLEOTIDE SEQUENCE [LARGE SCALE GENOMIC DNA]</scope>
    <source>
        <strain evidence="3 4">CECT 7023</strain>
    </source>
</reference>
<evidence type="ECO:0000313" key="3">
    <source>
        <dbReference type="EMBL" id="SLN77998.1"/>
    </source>
</evidence>